<reference evidence="2" key="1">
    <citation type="submission" date="2016-02" db="EMBL/GenBank/DDBJ databases">
        <title>Halorhodospira halochloris DSM-1059 complete genome, version 2.</title>
        <authorList>
            <person name="Tsukatani Y."/>
        </authorList>
    </citation>
    <scope>NUCLEOTIDE SEQUENCE</scope>
    <source>
        <strain evidence="2">DSM 1059</strain>
    </source>
</reference>
<accession>A0A0X8X724</accession>
<feature type="region of interest" description="Disordered" evidence="1">
    <location>
        <begin position="123"/>
        <end position="172"/>
    </location>
</feature>
<dbReference type="RefSeq" id="WP_096407053.1">
    <property type="nucleotide sequence ID" value="NZ_AP017372.2"/>
</dbReference>
<name>A0A0X8X724_HALHR</name>
<feature type="region of interest" description="Disordered" evidence="1">
    <location>
        <begin position="73"/>
        <end position="94"/>
    </location>
</feature>
<feature type="compositionally biased region" description="Gly residues" evidence="1">
    <location>
        <begin position="159"/>
        <end position="172"/>
    </location>
</feature>
<evidence type="ECO:0000256" key="1">
    <source>
        <dbReference type="SAM" id="MobiDB-lite"/>
    </source>
</evidence>
<dbReference type="OrthoDB" id="154365at2"/>
<evidence type="ECO:0000313" key="3">
    <source>
        <dbReference type="Proteomes" id="UP000218890"/>
    </source>
</evidence>
<dbReference type="Proteomes" id="UP000218890">
    <property type="component" value="Chromosome"/>
</dbReference>
<gene>
    <name evidence="2" type="ORF">HH1059_00960</name>
</gene>
<proteinExistence type="predicted"/>
<keyword evidence="3" id="KW-1185">Reference proteome</keyword>
<evidence type="ECO:0000313" key="2">
    <source>
        <dbReference type="EMBL" id="BAU56766.1"/>
    </source>
</evidence>
<organism evidence="2 3">
    <name type="scientific">Halorhodospira halochloris</name>
    <name type="common">Ectothiorhodospira halochloris</name>
    <dbReference type="NCBI Taxonomy" id="1052"/>
    <lineage>
        <taxon>Bacteria</taxon>
        <taxon>Pseudomonadati</taxon>
        <taxon>Pseudomonadota</taxon>
        <taxon>Gammaproteobacteria</taxon>
        <taxon>Chromatiales</taxon>
        <taxon>Ectothiorhodospiraceae</taxon>
        <taxon>Halorhodospira</taxon>
    </lineage>
</organism>
<protein>
    <submittedName>
        <fullName evidence="2">Uncharacterized protein</fullName>
    </submittedName>
</protein>
<feature type="compositionally biased region" description="Basic and acidic residues" evidence="1">
    <location>
        <begin position="141"/>
        <end position="153"/>
    </location>
</feature>
<sequence>MNANKAMEDMVREWTDMQKKMWDSWLQSVKGGQMPQGVGAEEWRKQYQSCLEAWENAVRQALEAQVEWTRKWTEQPGVEQSAPQGMEEAMKQTQEMMKAWTEAQSKLWNAWFDNAKNMDPTQMAQQWDEEGQRVLKSWQEATERAQEAMRELSRAATQGAGGSSGKGSGSKS</sequence>
<dbReference type="KEGG" id="hhk:HH1059_00960"/>
<dbReference type="EMBL" id="AP017372">
    <property type="protein sequence ID" value="BAU56766.1"/>
    <property type="molecule type" value="Genomic_DNA"/>
</dbReference>
<dbReference type="AlphaFoldDB" id="A0A0X8X724"/>